<dbReference type="GO" id="GO:0003677">
    <property type="term" value="F:DNA binding"/>
    <property type="evidence" value="ECO:0007669"/>
    <property type="project" value="InterPro"/>
</dbReference>
<name>A0A6C0HF12_9ZZZZ</name>
<dbReference type="Gene3D" id="3.40.50.10130">
    <property type="match status" value="1"/>
</dbReference>
<protein>
    <recommendedName>
        <fullName evidence="2">ERCC4 domain-containing protein</fullName>
    </recommendedName>
</protein>
<dbReference type="AlphaFoldDB" id="A0A6C0HF12"/>
<dbReference type="SMART" id="SM00891">
    <property type="entry name" value="ERCC4"/>
    <property type="match status" value="1"/>
</dbReference>
<evidence type="ECO:0000259" key="2">
    <source>
        <dbReference type="SMART" id="SM00891"/>
    </source>
</evidence>
<dbReference type="GO" id="GO:0048476">
    <property type="term" value="C:Holliday junction resolvase complex"/>
    <property type="evidence" value="ECO:0007669"/>
    <property type="project" value="TreeGrafter"/>
</dbReference>
<dbReference type="Pfam" id="PF02732">
    <property type="entry name" value="ERCC4"/>
    <property type="match status" value="1"/>
</dbReference>
<accession>A0A6C0HF12</accession>
<dbReference type="EMBL" id="MN739943">
    <property type="protein sequence ID" value="QHT78960.1"/>
    <property type="molecule type" value="Genomic_DNA"/>
</dbReference>
<dbReference type="SUPFAM" id="SSF52980">
    <property type="entry name" value="Restriction endonuclease-like"/>
    <property type="match status" value="1"/>
</dbReference>
<dbReference type="InterPro" id="IPR010994">
    <property type="entry name" value="RuvA_2-like"/>
</dbReference>
<feature type="domain" description="ERCC4" evidence="2">
    <location>
        <begin position="2"/>
        <end position="84"/>
    </location>
</feature>
<keyword evidence="1" id="KW-0378">Hydrolase</keyword>
<organism evidence="3">
    <name type="scientific">viral metagenome</name>
    <dbReference type="NCBI Taxonomy" id="1070528"/>
    <lineage>
        <taxon>unclassified sequences</taxon>
        <taxon>metagenomes</taxon>
        <taxon>organismal metagenomes</taxon>
    </lineage>
</organism>
<sequence length="227" mass="25797">MSILLDIREHALIQRMPTIQTQQLVVGDIWIQADAPGGLVIERKTTADFEASILDGRYREQRTRLLAYCAEHKLRPLYILEQGLEGSRRTLEKQSLQKMLHRLMLRYNISVYCTSSIDDTVQTLYTLQSQLKDDPKVFLAETLSYTDVMHTSKKANTAEPKVFAIGCLQQCPGVSVKIASALIQTFQTLQKVMEQDEATLASVKSGERKIGTVLAKRLWNLLHYVNE</sequence>
<dbReference type="PANTHER" id="PTHR13451">
    <property type="entry name" value="CLASS II CROSSOVER JUNCTION ENDONUCLEASE MUS81"/>
    <property type="match status" value="1"/>
</dbReference>
<reference evidence="3" key="1">
    <citation type="journal article" date="2020" name="Nature">
        <title>Giant virus diversity and host interactions through global metagenomics.</title>
        <authorList>
            <person name="Schulz F."/>
            <person name="Roux S."/>
            <person name="Paez-Espino D."/>
            <person name="Jungbluth S."/>
            <person name="Walsh D.A."/>
            <person name="Denef V.J."/>
            <person name="McMahon K.D."/>
            <person name="Konstantinidis K.T."/>
            <person name="Eloe-Fadrosh E.A."/>
            <person name="Kyrpides N.C."/>
            <person name="Woyke T."/>
        </authorList>
    </citation>
    <scope>NUCLEOTIDE SEQUENCE</scope>
    <source>
        <strain evidence="3">GVMAG-M-3300023179-97</strain>
    </source>
</reference>
<proteinExistence type="predicted"/>
<dbReference type="GO" id="GO:0005634">
    <property type="term" value="C:nucleus"/>
    <property type="evidence" value="ECO:0007669"/>
    <property type="project" value="TreeGrafter"/>
</dbReference>
<dbReference type="GO" id="GO:0000727">
    <property type="term" value="P:double-strand break repair via break-induced replication"/>
    <property type="evidence" value="ECO:0007669"/>
    <property type="project" value="TreeGrafter"/>
</dbReference>
<evidence type="ECO:0000256" key="1">
    <source>
        <dbReference type="ARBA" id="ARBA00022801"/>
    </source>
</evidence>
<dbReference type="GO" id="GO:0000712">
    <property type="term" value="P:resolution of meiotic recombination intermediates"/>
    <property type="evidence" value="ECO:0007669"/>
    <property type="project" value="TreeGrafter"/>
</dbReference>
<dbReference type="GO" id="GO:0006308">
    <property type="term" value="P:DNA catabolic process"/>
    <property type="evidence" value="ECO:0007669"/>
    <property type="project" value="InterPro"/>
</dbReference>
<dbReference type="GO" id="GO:0048257">
    <property type="term" value="F:3'-flap endonuclease activity"/>
    <property type="evidence" value="ECO:0007669"/>
    <property type="project" value="TreeGrafter"/>
</dbReference>
<dbReference type="InterPro" id="IPR033309">
    <property type="entry name" value="Mus81"/>
</dbReference>
<evidence type="ECO:0000313" key="3">
    <source>
        <dbReference type="EMBL" id="QHT78960.1"/>
    </source>
</evidence>
<dbReference type="SUPFAM" id="SSF47781">
    <property type="entry name" value="RuvA domain 2-like"/>
    <property type="match status" value="1"/>
</dbReference>
<dbReference type="GO" id="GO:0031573">
    <property type="term" value="P:mitotic intra-S DNA damage checkpoint signaling"/>
    <property type="evidence" value="ECO:0007669"/>
    <property type="project" value="TreeGrafter"/>
</dbReference>
<dbReference type="InterPro" id="IPR011335">
    <property type="entry name" value="Restrct_endonuc-II-like"/>
</dbReference>
<dbReference type="Gene3D" id="1.10.150.20">
    <property type="entry name" value="5' to 3' exonuclease, C-terminal subdomain"/>
    <property type="match status" value="1"/>
</dbReference>
<dbReference type="InterPro" id="IPR006166">
    <property type="entry name" value="ERCC4_domain"/>
</dbReference>
<dbReference type="GO" id="GO:0008821">
    <property type="term" value="F:crossover junction DNA endonuclease activity"/>
    <property type="evidence" value="ECO:0007669"/>
    <property type="project" value="InterPro"/>
</dbReference>
<dbReference type="PANTHER" id="PTHR13451:SF0">
    <property type="entry name" value="CROSSOVER JUNCTION ENDONUCLEASE MUS81"/>
    <property type="match status" value="1"/>
</dbReference>